<dbReference type="OrthoDB" id="100036at2759"/>
<feature type="chain" id="PRO_5028507531" description="RxLR effector protein" evidence="5">
    <location>
        <begin position="20"/>
        <end position="116"/>
    </location>
</feature>
<evidence type="ECO:0000256" key="1">
    <source>
        <dbReference type="ARBA" id="ARBA00004613"/>
    </source>
</evidence>
<dbReference type="Proteomes" id="UP000198211">
    <property type="component" value="Unassembled WGS sequence"/>
</dbReference>
<comment type="domain">
    <text evidence="5">The RxLR-dEER motif acts to carry the protein into the host cell cytoplasm through binding to cell surface phosphatidylinositol-3-phosphate.</text>
</comment>
<proteinExistence type="inferred from homology"/>
<evidence type="ECO:0000313" key="6">
    <source>
        <dbReference type="EMBL" id="OWY99514.1"/>
    </source>
</evidence>
<evidence type="ECO:0000256" key="4">
    <source>
        <dbReference type="ARBA" id="ARBA00022729"/>
    </source>
</evidence>
<accession>A0A225V2L4</accession>
<sequence length="116" mass="13308">MRLTFIFAVIIAATLHASGTAVTTTKDSKTTIENVVATGTVDRARKDEGRLLRRVEKLAAEEEERVGFGKFLQKEFLKSIPFTKTRKQHKSMDRFRKEAARRQKLRDDINDAMIRV</sequence>
<keyword evidence="3 5" id="KW-0964">Secreted</keyword>
<comment type="caution">
    <text evidence="6">The sequence shown here is derived from an EMBL/GenBank/DDBJ whole genome shotgun (WGS) entry which is preliminary data.</text>
</comment>
<feature type="signal peptide" evidence="5">
    <location>
        <begin position="1"/>
        <end position="19"/>
    </location>
</feature>
<evidence type="ECO:0000256" key="3">
    <source>
        <dbReference type="ARBA" id="ARBA00022525"/>
    </source>
</evidence>
<gene>
    <name evidence="6" type="ORF">PHMEG_00029471</name>
</gene>
<dbReference type="GO" id="GO:0005576">
    <property type="term" value="C:extracellular region"/>
    <property type="evidence" value="ECO:0007669"/>
    <property type="project" value="UniProtKB-SubCell"/>
</dbReference>
<evidence type="ECO:0000256" key="2">
    <source>
        <dbReference type="ARBA" id="ARBA00010400"/>
    </source>
</evidence>
<comment type="subcellular location">
    <subcellularLocation>
        <location evidence="1 5">Secreted</location>
    </subcellularLocation>
</comment>
<organism evidence="6 7">
    <name type="scientific">Phytophthora megakarya</name>
    <dbReference type="NCBI Taxonomy" id="4795"/>
    <lineage>
        <taxon>Eukaryota</taxon>
        <taxon>Sar</taxon>
        <taxon>Stramenopiles</taxon>
        <taxon>Oomycota</taxon>
        <taxon>Peronosporomycetes</taxon>
        <taxon>Peronosporales</taxon>
        <taxon>Peronosporaceae</taxon>
        <taxon>Phytophthora</taxon>
    </lineage>
</organism>
<name>A0A225V2L4_9STRA</name>
<dbReference type="InterPro" id="IPR031825">
    <property type="entry name" value="RXLR"/>
</dbReference>
<comment type="function">
    <text evidence="5">Effector that suppresses plant defense responses during pathogen infection.</text>
</comment>
<keyword evidence="7" id="KW-1185">Reference proteome</keyword>
<dbReference type="EMBL" id="NBNE01008408">
    <property type="protein sequence ID" value="OWY99514.1"/>
    <property type="molecule type" value="Genomic_DNA"/>
</dbReference>
<keyword evidence="4 5" id="KW-0732">Signal</keyword>
<comment type="similarity">
    <text evidence="2 5">Belongs to the RxLR effector family.</text>
</comment>
<evidence type="ECO:0000313" key="7">
    <source>
        <dbReference type="Proteomes" id="UP000198211"/>
    </source>
</evidence>
<dbReference type="AlphaFoldDB" id="A0A225V2L4"/>
<protein>
    <recommendedName>
        <fullName evidence="5">RxLR effector protein</fullName>
    </recommendedName>
</protein>
<dbReference type="Pfam" id="PF16810">
    <property type="entry name" value="RXLR"/>
    <property type="match status" value="1"/>
</dbReference>
<evidence type="ECO:0000256" key="5">
    <source>
        <dbReference type="RuleBase" id="RU367124"/>
    </source>
</evidence>
<reference evidence="7" key="1">
    <citation type="submission" date="2017-03" db="EMBL/GenBank/DDBJ databases">
        <title>Phytopthora megakarya and P. palmivora, two closely related causual agents of cacao black pod achieved similar genome size and gene model numbers by different mechanisms.</title>
        <authorList>
            <person name="Ali S."/>
            <person name="Shao J."/>
            <person name="Larry D.J."/>
            <person name="Kronmiller B."/>
            <person name="Shen D."/>
            <person name="Strem M.D."/>
            <person name="Melnick R.L."/>
            <person name="Guiltinan M.J."/>
            <person name="Tyler B.M."/>
            <person name="Meinhardt L.W."/>
            <person name="Bailey B.A."/>
        </authorList>
    </citation>
    <scope>NUCLEOTIDE SEQUENCE [LARGE SCALE GENOMIC DNA]</scope>
    <source>
        <strain evidence="7">zdho120</strain>
    </source>
</reference>